<dbReference type="PANTHER" id="PTHR33867:SF1">
    <property type="entry name" value="RIBOSOME MATURATION FACTOR RIMP"/>
    <property type="match status" value="1"/>
</dbReference>
<feature type="domain" description="Ribosome maturation factor RimP C-terminal" evidence="5">
    <location>
        <begin position="92"/>
        <end position="156"/>
    </location>
</feature>
<dbReference type="Gene3D" id="3.30.300.70">
    <property type="entry name" value="RimP-like superfamily, N-terminal"/>
    <property type="match status" value="1"/>
</dbReference>
<dbReference type="EMBL" id="JBHRSU010000003">
    <property type="protein sequence ID" value="MFC3099967.1"/>
    <property type="molecule type" value="Genomic_DNA"/>
</dbReference>
<evidence type="ECO:0000313" key="6">
    <source>
        <dbReference type="EMBL" id="MFC3099967.1"/>
    </source>
</evidence>
<dbReference type="PANTHER" id="PTHR33867">
    <property type="entry name" value="RIBOSOME MATURATION FACTOR RIMP"/>
    <property type="match status" value="1"/>
</dbReference>
<evidence type="ECO:0000256" key="2">
    <source>
        <dbReference type="ARBA" id="ARBA00022517"/>
    </source>
</evidence>
<dbReference type="SUPFAM" id="SSF75420">
    <property type="entry name" value="YhbC-like, N-terminal domain"/>
    <property type="match status" value="1"/>
</dbReference>
<dbReference type="CDD" id="cd01734">
    <property type="entry name" value="YlxS_C"/>
    <property type="match status" value="1"/>
</dbReference>
<name>A0ABV7EBF8_9SPHN</name>
<accession>A0ABV7EBF8</accession>
<dbReference type="NCBIfam" id="NF011229">
    <property type="entry name" value="PRK14636.1"/>
    <property type="match status" value="1"/>
</dbReference>
<feature type="domain" description="Ribosome maturation factor RimP N-terminal" evidence="4">
    <location>
        <begin position="11"/>
        <end position="89"/>
    </location>
</feature>
<evidence type="ECO:0000313" key="7">
    <source>
        <dbReference type="Proteomes" id="UP001595378"/>
    </source>
</evidence>
<dbReference type="SUPFAM" id="SSF74942">
    <property type="entry name" value="YhbC-like, C-terminal domain"/>
    <property type="match status" value="1"/>
</dbReference>
<dbReference type="InterPro" id="IPR003728">
    <property type="entry name" value="Ribosome_maturation_RimP"/>
</dbReference>
<reference evidence="7" key="1">
    <citation type="journal article" date="2019" name="Int. J. Syst. Evol. Microbiol.">
        <title>The Global Catalogue of Microorganisms (GCM) 10K type strain sequencing project: providing services to taxonomists for standard genome sequencing and annotation.</title>
        <authorList>
            <consortium name="The Broad Institute Genomics Platform"/>
            <consortium name="The Broad Institute Genome Sequencing Center for Infectious Disease"/>
            <person name="Wu L."/>
            <person name="Ma J."/>
        </authorList>
    </citation>
    <scope>NUCLEOTIDE SEQUENCE [LARGE SCALE GENOMIC DNA]</scope>
    <source>
        <strain evidence="7">KCTC 52606</strain>
    </source>
</reference>
<proteinExistence type="inferred from homology"/>
<dbReference type="InterPro" id="IPR028998">
    <property type="entry name" value="RimP_C"/>
</dbReference>
<sequence>MANMPRLTQLIEAEATALGFELVRVRLSGEGDERTLQIMAEDPATGQMIVEQCATLSRAISAAIDAVEEAEGELVDGAYMLEVSSPGIDRPLTRPKDYANWRGHEAKIALLPGHEHRRLSGELLGLDGDVVAIEDRKLGRVDVPLAQIAHAQLVLTDKLIAATQPLDMSGADEIEESTEEEKVED</sequence>
<dbReference type="InterPro" id="IPR035956">
    <property type="entry name" value="RimP_N_sf"/>
</dbReference>
<comment type="caution">
    <text evidence="6">The sequence shown here is derived from an EMBL/GenBank/DDBJ whole genome shotgun (WGS) entry which is preliminary data.</text>
</comment>
<evidence type="ECO:0000259" key="5">
    <source>
        <dbReference type="Pfam" id="PF17384"/>
    </source>
</evidence>
<dbReference type="Pfam" id="PF17384">
    <property type="entry name" value="DUF150_C"/>
    <property type="match status" value="1"/>
</dbReference>
<comment type="similarity">
    <text evidence="3">Belongs to the RimP family.</text>
</comment>
<organism evidence="6 7">
    <name type="scientific">Alteraurantiacibacter lauratis</name>
    <dbReference type="NCBI Taxonomy" id="2054627"/>
    <lineage>
        <taxon>Bacteria</taxon>
        <taxon>Pseudomonadati</taxon>
        <taxon>Pseudomonadota</taxon>
        <taxon>Alphaproteobacteria</taxon>
        <taxon>Sphingomonadales</taxon>
        <taxon>Erythrobacteraceae</taxon>
        <taxon>Alteraurantiacibacter</taxon>
    </lineage>
</organism>
<dbReference type="Pfam" id="PF02576">
    <property type="entry name" value="RimP_N"/>
    <property type="match status" value="1"/>
</dbReference>
<dbReference type="InterPro" id="IPR036847">
    <property type="entry name" value="RimP_C_sf"/>
</dbReference>
<keyword evidence="7" id="KW-1185">Reference proteome</keyword>
<dbReference type="RefSeq" id="WP_336918447.1">
    <property type="nucleotide sequence ID" value="NZ_JBANRN010000005.1"/>
</dbReference>
<evidence type="ECO:0000256" key="3">
    <source>
        <dbReference type="HAMAP-Rule" id="MF_01077"/>
    </source>
</evidence>
<keyword evidence="2 3" id="KW-0690">Ribosome biogenesis</keyword>
<protein>
    <recommendedName>
        <fullName evidence="3">Ribosome maturation factor RimP</fullName>
    </recommendedName>
</protein>
<gene>
    <name evidence="3 6" type="primary">rimP</name>
    <name evidence="6" type="ORF">ACFODK_03575</name>
</gene>
<comment type="function">
    <text evidence="3">Required for maturation of 30S ribosomal subunits.</text>
</comment>
<dbReference type="HAMAP" id="MF_01077">
    <property type="entry name" value="RimP"/>
    <property type="match status" value="1"/>
</dbReference>
<keyword evidence="1 3" id="KW-0963">Cytoplasm</keyword>
<dbReference type="InterPro" id="IPR028989">
    <property type="entry name" value="RimP_N"/>
</dbReference>
<evidence type="ECO:0000256" key="1">
    <source>
        <dbReference type="ARBA" id="ARBA00022490"/>
    </source>
</evidence>
<evidence type="ECO:0000259" key="4">
    <source>
        <dbReference type="Pfam" id="PF02576"/>
    </source>
</evidence>
<dbReference type="Proteomes" id="UP001595378">
    <property type="component" value="Unassembled WGS sequence"/>
</dbReference>
<comment type="subcellular location">
    <subcellularLocation>
        <location evidence="3">Cytoplasm</location>
    </subcellularLocation>
</comment>